<dbReference type="InterPro" id="IPR000192">
    <property type="entry name" value="Aminotrans_V_dom"/>
</dbReference>
<feature type="domain" description="Aminotransferase class V" evidence="2">
    <location>
        <begin position="53"/>
        <end position="364"/>
    </location>
</feature>
<dbReference type="EMBL" id="CP014501">
    <property type="protein sequence ID" value="ANB12874.1"/>
    <property type="molecule type" value="Genomic_DNA"/>
</dbReference>
<protein>
    <recommendedName>
        <fullName evidence="2">Aminotransferase class V domain-containing protein</fullName>
    </recommendedName>
</protein>
<dbReference type="RefSeq" id="XP_018735351.1">
    <property type="nucleotide sequence ID" value="XM_018878004.1"/>
</dbReference>
<keyword evidence="1" id="KW-0663">Pyridoxal phosphate</keyword>
<dbReference type="PANTHER" id="PTHR43092:SF2">
    <property type="entry name" value="HERCYNYLCYSTEINE SULFOXIDE LYASE"/>
    <property type="match status" value="1"/>
</dbReference>
<dbReference type="OrthoDB" id="5978656at2759"/>
<dbReference type="InterPro" id="IPR015424">
    <property type="entry name" value="PyrdxlP-dep_Trfase"/>
</dbReference>
<keyword evidence="4" id="KW-1185">Reference proteome</keyword>
<proteinExistence type="predicted"/>
<dbReference type="Proteomes" id="UP000189580">
    <property type="component" value="Chromosome a"/>
</dbReference>
<gene>
    <name evidence="3" type="ORF">AWJ20_1152</name>
</gene>
<sequence length="432" mass="48352">MVQVDTNGIEKRVGSLDLGANEPRTPFGREFREKYFSFEDGVVNVNHGSYGAVPKCVINAKFEYLTKSFAFPEDHFKLNVDKKVNQVRAKVAEIVDADVESLVFVTNDTTGINSVLRNYPFQKGQAVVYCNTSFVACSSALKYLRDRVGIELIEVQIKYPMSNQEIVDAYTEAMDSHSNVKMALFDTTSSVPAAQLPWQTLCAECRKRDILSLVDGAHGIGLSEIKLRQARPDFFTSNLHKWFFTPVSLALLYVDKAHHEIINGVTISALYVPEPEIKSGSKKPLAFADKFCENGTVDVSNIQSVEDAIAFRNNICGGEKAIRDYCYKLAIDAANYMLKEFGTEILSGKQDTISNSMINVRVPLTAPPTQASQIVSAYTTYICNKWKTFVPLFYYNGAWWVRLSAQIYLDLDDFKHATKAVSDTLDHIKSTL</sequence>
<dbReference type="Gene3D" id="3.90.1150.10">
    <property type="entry name" value="Aspartate Aminotransferase, domain 1"/>
    <property type="match status" value="1"/>
</dbReference>
<reference evidence="3 4" key="1">
    <citation type="submission" date="2016-02" db="EMBL/GenBank/DDBJ databases">
        <title>Complete genome sequence and transcriptome regulation of the pentose utilising yeast Sugiyamaella lignohabitans.</title>
        <authorList>
            <person name="Bellasio M."/>
            <person name="Peymann A."/>
            <person name="Valli M."/>
            <person name="Sipitzky M."/>
            <person name="Graf A."/>
            <person name="Sauer M."/>
            <person name="Marx H."/>
            <person name="Mattanovich D."/>
        </authorList>
    </citation>
    <scope>NUCLEOTIDE SEQUENCE [LARGE SCALE GENOMIC DNA]</scope>
    <source>
        <strain evidence="3 4">CBS 10342</strain>
    </source>
</reference>
<evidence type="ECO:0000313" key="4">
    <source>
        <dbReference type="Proteomes" id="UP000189580"/>
    </source>
</evidence>
<dbReference type="InterPro" id="IPR015422">
    <property type="entry name" value="PyrdxlP-dep_Trfase_small"/>
</dbReference>
<dbReference type="SUPFAM" id="SSF53383">
    <property type="entry name" value="PLP-dependent transferases"/>
    <property type="match status" value="1"/>
</dbReference>
<dbReference type="PANTHER" id="PTHR43092">
    <property type="entry name" value="L-CYSTEINE DESULFHYDRASE"/>
    <property type="match status" value="1"/>
</dbReference>
<evidence type="ECO:0000256" key="1">
    <source>
        <dbReference type="ARBA" id="ARBA00022898"/>
    </source>
</evidence>
<dbReference type="Gene3D" id="3.40.640.10">
    <property type="entry name" value="Type I PLP-dependent aspartate aminotransferase-like (Major domain)"/>
    <property type="match status" value="1"/>
</dbReference>
<evidence type="ECO:0000313" key="3">
    <source>
        <dbReference type="EMBL" id="ANB12874.1"/>
    </source>
</evidence>
<accession>A0A167DFY2</accession>
<evidence type="ECO:0000259" key="2">
    <source>
        <dbReference type="Pfam" id="PF00266"/>
    </source>
</evidence>
<dbReference type="KEGG" id="slb:AWJ20_1152"/>
<name>A0A167DFY2_9ASCO</name>
<dbReference type="AlphaFoldDB" id="A0A167DFY2"/>
<organism evidence="3 4">
    <name type="scientific">Sugiyamaella lignohabitans</name>
    <dbReference type="NCBI Taxonomy" id="796027"/>
    <lineage>
        <taxon>Eukaryota</taxon>
        <taxon>Fungi</taxon>
        <taxon>Dikarya</taxon>
        <taxon>Ascomycota</taxon>
        <taxon>Saccharomycotina</taxon>
        <taxon>Dipodascomycetes</taxon>
        <taxon>Dipodascales</taxon>
        <taxon>Trichomonascaceae</taxon>
        <taxon>Sugiyamaella</taxon>
    </lineage>
</organism>
<dbReference type="Pfam" id="PF00266">
    <property type="entry name" value="Aminotran_5"/>
    <property type="match status" value="1"/>
</dbReference>
<dbReference type="InterPro" id="IPR015421">
    <property type="entry name" value="PyrdxlP-dep_Trfase_major"/>
</dbReference>
<dbReference type="GeneID" id="30032923"/>